<comment type="caution">
    <text evidence="1">The sequence shown here is derived from an EMBL/GenBank/DDBJ whole genome shotgun (WGS) entry which is preliminary data.</text>
</comment>
<dbReference type="RefSeq" id="WP_178932599.1">
    <property type="nucleotide sequence ID" value="NZ_JACBAZ010000004.1"/>
</dbReference>
<protein>
    <submittedName>
        <fullName evidence="1">Uncharacterized protein</fullName>
    </submittedName>
</protein>
<keyword evidence="2" id="KW-1185">Reference proteome</keyword>
<gene>
    <name evidence="1" type="ORF">HW115_10275</name>
</gene>
<reference evidence="1 2" key="1">
    <citation type="submission" date="2020-07" db="EMBL/GenBank/DDBJ databases">
        <title>Roseicoccus Jingziensis gen. nov., sp. nov., isolated from coastal seawater.</title>
        <authorList>
            <person name="Feng X."/>
        </authorList>
    </citation>
    <scope>NUCLEOTIDE SEQUENCE [LARGE SCALE GENOMIC DNA]</scope>
    <source>
        <strain evidence="1 2">N1E253</strain>
    </source>
</reference>
<name>A0A851GMG1_9BACT</name>
<dbReference type="Proteomes" id="UP000557872">
    <property type="component" value="Unassembled WGS sequence"/>
</dbReference>
<dbReference type="AlphaFoldDB" id="A0A851GMG1"/>
<accession>A0A851GMG1</accession>
<dbReference type="EMBL" id="JACBAZ010000004">
    <property type="protein sequence ID" value="NWK56000.1"/>
    <property type="molecule type" value="Genomic_DNA"/>
</dbReference>
<organism evidence="1 2">
    <name type="scientific">Oceaniferula marina</name>
    <dbReference type="NCBI Taxonomy" id="2748318"/>
    <lineage>
        <taxon>Bacteria</taxon>
        <taxon>Pseudomonadati</taxon>
        <taxon>Verrucomicrobiota</taxon>
        <taxon>Verrucomicrobiia</taxon>
        <taxon>Verrucomicrobiales</taxon>
        <taxon>Verrucomicrobiaceae</taxon>
        <taxon>Oceaniferula</taxon>
    </lineage>
</organism>
<proteinExistence type="predicted"/>
<sequence>MSTFGPNDKVIYSAHPPQNDDIADLDLSCPSGVIEEGEIYCVQSVEAGADGLPALILVGKPRLRHSQEVGWNARYFRKVAPRKNRTAAQSKQHLLGHPVKTLVHRI</sequence>
<evidence type="ECO:0000313" key="1">
    <source>
        <dbReference type="EMBL" id="NWK56000.1"/>
    </source>
</evidence>
<evidence type="ECO:0000313" key="2">
    <source>
        <dbReference type="Proteomes" id="UP000557872"/>
    </source>
</evidence>